<gene>
    <name evidence="1" type="ORF">Tco_1018521</name>
</gene>
<dbReference type="GO" id="GO:0003964">
    <property type="term" value="F:RNA-directed DNA polymerase activity"/>
    <property type="evidence" value="ECO:0007669"/>
    <property type="project" value="UniProtKB-KW"/>
</dbReference>
<evidence type="ECO:0000313" key="1">
    <source>
        <dbReference type="EMBL" id="GJT67041.1"/>
    </source>
</evidence>
<dbReference type="Proteomes" id="UP001151760">
    <property type="component" value="Unassembled WGS sequence"/>
</dbReference>
<organism evidence="1 2">
    <name type="scientific">Tanacetum coccineum</name>
    <dbReference type="NCBI Taxonomy" id="301880"/>
    <lineage>
        <taxon>Eukaryota</taxon>
        <taxon>Viridiplantae</taxon>
        <taxon>Streptophyta</taxon>
        <taxon>Embryophyta</taxon>
        <taxon>Tracheophyta</taxon>
        <taxon>Spermatophyta</taxon>
        <taxon>Magnoliopsida</taxon>
        <taxon>eudicotyledons</taxon>
        <taxon>Gunneridae</taxon>
        <taxon>Pentapetalae</taxon>
        <taxon>asterids</taxon>
        <taxon>campanulids</taxon>
        <taxon>Asterales</taxon>
        <taxon>Asteraceae</taxon>
        <taxon>Asteroideae</taxon>
        <taxon>Anthemideae</taxon>
        <taxon>Anthemidinae</taxon>
        <taxon>Tanacetum</taxon>
    </lineage>
</organism>
<keyword evidence="1" id="KW-0695">RNA-directed DNA polymerase</keyword>
<keyword evidence="1" id="KW-0808">Transferase</keyword>
<keyword evidence="2" id="KW-1185">Reference proteome</keyword>
<accession>A0ABQ5FUI4</accession>
<reference evidence="1" key="1">
    <citation type="journal article" date="2022" name="Int. J. Mol. Sci.">
        <title>Draft Genome of Tanacetum Coccineum: Genomic Comparison of Closely Related Tanacetum-Family Plants.</title>
        <authorList>
            <person name="Yamashiro T."/>
            <person name="Shiraishi A."/>
            <person name="Nakayama K."/>
            <person name="Satake H."/>
        </authorList>
    </citation>
    <scope>NUCLEOTIDE SEQUENCE</scope>
</reference>
<comment type="caution">
    <text evidence="1">The sequence shown here is derived from an EMBL/GenBank/DDBJ whole genome shotgun (WGS) entry which is preliminary data.</text>
</comment>
<reference evidence="1" key="2">
    <citation type="submission" date="2022-01" db="EMBL/GenBank/DDBJ databases">
        <authorList>
            <person name="Yamashiro T."/>
            <person name="Shiraishi A."/>
            <person name="Satake H."/>
            <person name="Nakayama K."/>
        </authorList>
    </citation>
    <scope>NUCLEOTIDE SEQUENCE</scope>
</reference>
<proteinExistence type="predicted"/>
<keyword evidence="1" id="KW-0548">Nucleotidyltransferase</keyword>
<sequence>MQFTLRHCWKVLKVSPKWMESEVPKFLSHPQASKRYKTSGSSSFNMESGDASINLNVDVGDGEEHEEYKQRQEDIRFYMEPYDHLTGDALIHMEALRAEIKAKWNLPF</sequence>
<name>A0ABQ5FUI4_9ASTR</name>
<protein>
    <submittedName>
        <fullName evidence="1">RNA-directed DNA polymerase, eukaryota, reverse transcriptase zinc-binding domain protein</fullName>
    </submittedName>
</protein>
<dbReference type="EMBL" id="BQNB010017771">
    <property type="protein sequence ID" value="GJT67041.1"/>
    <property type="molecule type" value="Genomic_DNA"/>
</dbReference>
<evidence type="ECO:0000313" key="2">
    <source>
        <dbReference type="Proteomes" id="UP001151760"/>
    </source>
</evidence>